<dbReference type="Pfam" id="PF17657">
    <property type="entry name" value="DNA_pol3_finger"/>
    <property type="match status" value="1"/>
</dbReference>
<protein>
    <recommendedName>
        <fullName evidence="1">DNA-directed DNA polymerase</fullName>
        <ecNumber evidence="1">2.7.7.7</ecNumber>
    </recommendedName>
</protein>
<evidence type="ECO:0000256" key="3">
    <source>
        <dbReference type="ARBA" id="ARBA00022695"/>
    </source>
</evidence>
<dbReference type="GO" id="GO:0008408">
    <property type="term" value="F:3'-5' exonuclease activity"/>
    <property type="evidence" value="ECO:0007669"/>
    <property type="project" value="InterPro"/>
</dbReference>
<sequence length="940" mass="104450">MFVHLHCHSHYSFLRGVPSPQEIIAAAVEQKMSSVALTDTNGMYAAVSFYQKAKDAGIKPIVGVRLDVAMPRGETELLRLPTHESYRPSPRSDSFKSLSVVLLAMHMEGYRNLCQLVTLRHLGTAKLACLPVRQTGPDGLAPDAAPTETDGRPVTIEELAAHSRGVIALCPLPAQARDANSGRGTLHRTPHSSPPAGPLPQLQDIFADRFYIEVQHLSPGDGRTLREAERLGRELGIRLVATNNVHFLRPEEHLDHRAVNAVRTGRLLTTVAPPEITSGEAWFKRAAEMHRSFPDHPEWLEATLEIAGRCNLQLELGKRILPECSVPDGESAISYLSKLSFEGAHNRYNPPHPEALSRLRHELEVIGHWKLAPYFLLVWNIVEEARRRGIPAVARGSAASSMVTYCLGISRVCPLRWGLYFERFLNEQRGDCPDIDIDICGARRDELLDYVYEHWGAEHVAMIGSFITMHARLAVREVAKAFGVPSEEVDRFTQRLPHRPLREILRAIRNLPQCRDLPIDEEPWKTILQVALRLDEAPRHMGIHPCGTVISAQPLAHLTPLERATKGIVVTQYDMNAVEALGLIKMDLLGQRGFTTMSLALDNIERARQLAGAPQVYTVPAWRGTHTAPPAPRASNLAPDGVTPCPKPRELDLDAIPENDPATCDVIAAGRTMGVFQIESPAMRSMLRMMNARTLEEMAIALAIIRPGAAEYGSKELFVKRLRGREKLVYPHHSLEPILRGTLGVCIYQEQVMQIAQALGSMSLAEADLVRRTSAKYSGQADYDRLRGKFEKAAAMMGLTKQQREESWQMVDKFAGFGFCKAHAATYADVAYRMAYLKTHHPAEFLAAMCSAGAGFYHVSAYVEEAKRWGIAVRLPSVNHSGMEYIAETGQDGKRALRVGLMQVKGLRIETIAGIVRAREEAGPFLSLEDFLRRVPLERD</sequence>
<dbReference type="InterPro" id="IPR004805">
    <property type="entry name" value="DnaE2/DnaE/PolC"/>
</dbReference>
<dbReference type="InterPro" id="IPR003141">
    <property type="entry name" value="Pol/His_phosphatase_N"/>
</dbReference>
<reference evidence="9" key="1">
    <citation type="submission" date="2020-06" db="EMBL/GenBank/DDBJ databases">
        <title>Legume-microbial interactions unlock mineral nutrients during tropical forest succession.</title>
        <authorList>
            <person name="Epihov D.Z."/>
        </authorList>
    </citation>
    <scope>NUCLEOTIDE SEQUENCE [LARGE SCALE GENOMIC DNA]</scope>
    <source>
        <strain evidence="9">Pan2503</strain>
    </source>
</reference>
<evidence type="ECO:0000313" key="9">
    <source>
        <dbReference type="EMBL" id="MBA0087063.1"/>
    </source>
</evidence>
<dbReference type="NCBIfam" id="TIGR00594">
    <property type="entry name" value="polc"/>
    <property type="match status" value="1"/>
</dbReference>
<dbReference type="Pfam" id="PF07733">
    <property type="entry name" value="DNA_pol3_alpha"/>
    <property type="match status" value="1"/>
</dbReference>
<keyword evidence="2" id="KW-0808">Transferase</keyword>
<feature type="non-terminal residue" evidence="9">
    <location>
        <position position="940"/>
    </location>
</feature>
<dbReference type="EMBL" id="JACDQQ010001811">
    <property type="protein sequence ID" value="MBA0087063.1"/>
    <property type="molecule type" value="Genomic_DNA"/>
</dbReference>
<dbReference type="EC" id="2.7.7.7" evidence="1"/>
<comment type="catalytic activity">
    <reaction evidence="6">
        <text>DNA(n) + a 2'-deoxyribonucleoside 5'-triphosphate = DNA(n+1) + diphosphate</text>
        <dbReference type="Rhea" id="RHEA:22508"/>
        <dbReference type="Rhea" id="RHEA-COMP:17339"/>
        <dbReference type="Rhea" id="RHEA-COMP:17340"/>
        <dbReference type="ChEBI" id="CHEBI:33019"/>
        <dbReference type="ChEBI" id="CHEBI:61560"/>
        <dbReference type="ChEBI" id="CHEBI:173112"/>
        <dbReference type="EC" id="2.7.7.7"/>
    </reaction>
</comment>
<dbReference type="InterPro" id="IPR016195">
    <property type="entry name" value="Pol/histidinol_Pase-like"/>
</dbReference>
<dbReference type="Pfam" id="PF14579">
    <property type="entry name" value="HHH_6"/>
    <property type="match status" value="1"/>
</dbReference>
<dbReference type="SMART" id="SM00481">
    <property type="entry name" value="POLIIIAc"/>
    <property type="match status" value="1"/>
</dbReference>
<keyword evidence="5" id="KW-0239">DNA-directed DNA polymerase</keyword>
<name>A0A7V8NT73_9BACT</name>
<evidence type="ECO:0000256" key="5">
    <source>
        <dbReference type="ARBA" id="ARBA00022932"/>
    </source>
</evidence>
<evidence type="ECO:0000256" key="2">
    <source>
        <dbReference type="ARBA" id="ARBA00022679"/>
    </source>
</evidence>
<comment type="caution">
    <text evidence="9">The sequence shown here is derived from an EMBL/GenBank/DDBJ whole genome shotgun (WGS) entry which is preliminary data.</text>
</comment>
<dbReference type="Pfam" id="PF02811">
    <property type="entry name" value="PHP"/>
    <property type="match status" value="1"/>
</dbReference>
<dbReference type="InterPro" id="IPR004013">
    <property type="entry name" value="PHP_dom"/>
</dbReference>
<dbReference type="SUPFAM" id="SSF89550">
    <property type="entry name" value="PHP domain-like"/>
    <property type="match status" value="1"/>
</dbReference>
<dbReference type="PANTHER" id="PTHR32294">
    <property type="entry name" value="DNA POLYMERASE III SUBUNIT ALPHA"/>
    <property type="match status" value="1"/>
</dbReference>
<dbReference type="Proteomes" id="UP000567293">
    <property type="component" value="Unassembled WGS sequence"/>
</dbReference>
<evidence type="ECO:0000256" key="1">
    <source>
        <dbReference type="ARBA" id="ARBA00012417"/>
    </source>
</evidence>
<dbReference type="InterPro" id="IPR011708">
    <property type="entry name" value="DNA_pol3_alpha_NTPase_dom"/>
</dbReference>
<gene>
    <name evidence="9" type="ORF">HRJ53_18930</name>
</gene>
<evidence type="ECO:0000256" key="6">
    <source>
        <dbReference type="ARBA" id="ARBA00049244"/>
    </source>
</evidence>
<evidence type="ECO:0000313" key="10">
    <source>
        <dbReference type="Proteomes" id="UP000567293"/>
    </source>
</evidence>
<feature type="region of interest" description="Disordered" evidence="7">
    <location>
        <begin position="179"/>
        <end position="198"/>
    </location>
</feature>
<keyword evidence="10" id="KW-1185">Reference proteome</keyword>
<dbReference type="InterPro" id="IPR041931">
    <property type="entry name" value="DNA_pol3_alpha_thumb_dom"/>
</dbReference>
<dbReference type="Gene3D" id="1.10.10.1600">
    <property type="entry name" value="Bacterial DNA polymerase III alpha subunit, thumb domain"/>
    <property type="match status" value="1"/>
</dbReference>
<feature type="domain" description="Polymerase/histidinol phosphatase N-terminal" evidence="8">
    <location>
        <begin position="3"/>
        <end position="70"/>
    </location>
</feature>
<dbReference type="GO" id="GO:0006260">
    <property type="term" value="P:DNA replication"/>
    <property type="evidence" value="ECO:0007669"/>
    <property type="project" value="UniProtKB-KW"/>
</dbReference>
<dbReference type="InterPro" id="IPR040982">
    <property type="entry name" value="DNA_pol3_finger"/>
</dbReference>
<dbReference type="Gene3D" id="1.10.150.870">
    <property type="match status" value="1"/>
</dbReference>
<evidence type="ECO:0000259" key="8">
    <source>
        <dbReference type="SMART" id="SM00481"/>
    </source>
</evidence>
<accession>A0A7V8NT73</accession>
<organism evidence="9 10">
    <name type="scientific">Candidatus Acidiferrum panamense</name>
    <dbReference type="NCBI Taxonomy" id="2741543"/>
    <lineage>
        <taxon>Bacteria</taxon>
        <taxon>Pseudomonadati</taxon>
        <taxon>Acidobacteriota</taxon>
        <taxon>Terriglobia</taxon>
        <taxon>Candidatus Acidiferrales</taxon>
        <taxon>Candidatus Acidiferrum</taxon>
    </lineage>
</organism>
<dbReference type="AlphaFoldDB" id="A0A7V8NT73"/>
<evidence type="ECO:0000256" key="4">
    <source>
        <dbReference type="ARBA" id="ARBA00022705"/>
    </source>
</evidence>
<dbReference type="GO" id="GO:0003887">
    <property type="term" value="F:DNA-directed DNA polymerase activity"/>
    <property type="evidence" value="ECO:0007669"/>
    <property type="project" value="UniProtKB-KW"/>
</dbReference>
<dbReference type="Gene3D" id="3.20.20.140">
    <property type="entry name" value="Metal-dependent hydrolases"/>
    <property type="match status" value="1"/>
</dbReference>
<dbReference type="InterPro" id="IPR029460">
    <property type="entry name" value="DNAPol_HHH"/>
</dbReference>
<evidence type="ECO:0000256" key="7">
    <source>
        <dbReference type="SAM" id="MobiDB-lite"/>
    </source>
</evidence>
<keyword evidence="4" id="KW-0235">DNA replication</keyword>
<keyword evidence="3" id="KW-0548">Nucleotidyltransferase</keyword>
<proteinExistence type="predicted"/>